<dbReference type="InterPro" id="IPR038484">
    <property type="entry name" value="MucB/RseB_C_sf"/>
</dbReference>
<comment type="similarity">
    <text evidence="2">Belongs to the RseB family.</text>
</comment>
<evidence type="ECO:0000256" key="3">
    <source>
        <dbReference type="ARBA" id="ARBA00022729"/>
    </source>
</evidence>
<dbReference type="EMBL" id="JBEQCT010000005">
    <property type="protein sequence ID" value="MFM2485750.1"/>
    <property type="molecule type" value="Genomic_DNA"/>
</dbReference>
<feature type="signal peptide" evidence="5">
    <location>
        <begin position="1"/>
        <end position="17"/>
    </location>
</feature>
<dbReference type="PIRSF" id="PIRSF005427">
    <property type="entry name" value="RseB"/>
    <property type="match status" value="1"/>
</dbReference>
<keyword evidence="9" id="KW-1185">Reference proteome</keyword>
<evidence type="ECO:0000256" key="4">
    <source>
        <dbReference type="ARBA" id="ARBA00022764"/>
    </source>
</evidence>
<dbReference type="Proteomes" id="UP001629953">
    <property type="component" value="Unassembled WGS sequence"/>
</dbReference>
<feature type="domain" description="MucB/RseB N-terminal" evidence="6">
    <location>
        <begin position="43"/>
        <end position="204"/>
    </location>
</feature>
<dbReference type="RefSeq" id="WP_408623997.1">
    <property type="nucleotide sequence ID" value="NZ_JBEQCT010000005.1"/>
</dbReference>
<name>A0ABW9G7T1_9GAMM</name>
<dbReference type="InterPro" id="IPR033434">
    <property type="entry name" value="MucB/RseB_N"/>
</dbReference>
<dbReference type="Gene3D" id="3.30.200.100">
    <property type="entry name" value="MucB/RseB, C-terminal domain"/>
    <property type="match status" value="1"/>
</dbReference>
<comment type="subcellular location">
    <subcellularLocation>
        <location evidence="1">Periplasm</location>
    </subcellularLocation>
</comment>
<dbReference type="CDD" id="cd16327">
    <property type="entry name" value="RseB"/>
    <property type="match status" value="1"/>
</dbReference>
<proteinExistence type="inferred from homology"/>
<evidence type="ECO:0000256" key="1">
    <source>
        <dbReference type="ARBA" id="ARBA00004418"/>
    </source>
</evidence>
<gene>
    <name evidence="8" type="ORF">ABUE30_11895</name>
</gene>
<dbReference type="PANTHER" id="PTHR38782">
    <property type="match status" value="1"/>
</dbReference>
<reference evidence="8 9" key="1">
    <citation type="journal article" date="2013" name="Int. J. Syst. Evol. Microbiol.">
        <title>Celerinatantimonas yamalensis sp. nov., a cold-adapted diazotrophic bacterium from a cold permafrost brine.</title>
        <authorList>
            <person name="Shcherbakova V."/>
            <person name="Chuvilskaya N."/>
            <person name="Rivkina E."/>
            <person name="Demidov N."/>
            <person name="Uchaeva V."/>
            <person name="Suetin S."/>
            <person name="Suzina N."/>
            <person name="Gilichinsky D."/>
        </authorList>
    </citation>
    <scope>NUCLEOTIDE SEQUENCE [LARGE SCALE GENOMIC DNA]</scope>
    <source>
        <strain evidence="8 9">C7</strain>
    </source>
</reference>
<keyword evidence="4" id="KW-0574">Periplasm</keyword>
<evidence type="ECO:0000256" key="2">
    <source>
        <dbReference type="ARBA" id="ARBA00008150"/>
    </source>
</evidence>
<dbReference type="Gene3D" id="2.50.20.10">
    <property type="entry name" value="Lipoprotein localisation LolA/LolB/LppX"/>
    <property type="match status" value="1"/>
</dbReference>
<accession>A0ABW9G7T1</accession>
<dbReference type="InterPro" id="IPR005588">
    <property type="entry name" value="MucB_RseB"/>
</dbReference>
<evidence type="ECO:0000313" key="8">
    <source>
        <dbReference type="EMBL" id="MFM2485750.1"/>
    </source>
</evidence>
<dbReference type="Pfam" id="PF03888">
    <property type="entry name" value="MucB_RseB"/>
    <property type="match status" value="1"/>
</dbReference>
<feature type="chain" id="PRO_5046992967" evidence="5">
    <location>
        <begin position="18"/>
        <end position="345"/>
    </location>
</feature>
<keyword evidence="3 5" id="KW-0732">Signal</keyword>
<dbReference type="Pfam" id="PF17188">
    <property type="entry name" value="MucB_RseB_C"/>
    <property type="match status" value="1"/>
</dbReference>
<evidence type="ECO:0000256" key="5">
    <source>
        <dbReference type="SAM" id="SignalP"/>
    </source>
</evidence>
<sequence>MMLFPLLASLLTQPVFAQNTPEQPAVHASSTQTTVPQHLIEPINLLQKMQQAFHHDNYELSYIHVRQGMIEPIRLFHGVVDHQEVVHRLYLNGPVREAVRRGHQVVYYEMGKAPLSINASQLPGMMETLANISIEQLTANYDLLASGKGRVAGRSVQILRIIPKHDSLYGLYVWLGSQSGLPLRIDTVDRHGNLVEQLMAIGLVQFDTPTDWMKKLASIDLPAIETPPTPPRASLNWKLSWKPEGMKIISDNQHRLAITQQDVNYIKLSDGLFTVSVYASAAPDSRILQGDLVRQGATSMHSVVHNGMEITVVGEVPPQTAALIAQSVKLVANPSQSNTQESLRD</sequence>
<evidence type="ECO:0000259" key="6">
    <source>
        <dbReference type="Pfam" id="PF03888"/>
    </source>
</evidence>
<organism evidence="8 9">
    <name type="scientific">Celerinatantimonas yamalensis</name>
    <dbReference type="NCBI Taxonomy" id="559956"/>
    <lineage>
        <taxon>Bacteria</taxon>
        <taxon>Pseudomonadati</taxon>
        <taxon>Pseudomonadota</taxon>
        <taxon>Gammaproteobacteria</taxon>
        <taxon>Celerinatantimonadaceae</taxon>
        <taxon>Celerinatantimonas</taxon>
    </lineage>
</organism>
<dbReference type="PANTHER" id="PTHR38782:SF1">
    <property type="entry name" value="SIGMA-E FACTOR REGULATORY PROTEIN RSEB"/>
    <property type="match status" value="1"/>
</dbReference>
<comment type="caution">
    <text evidence="8">The sequence shown here is derived from an EMBL/GenBank/DDBJ whole genome shotgun (WGS) entry which is preliminary data.</text>
</comment>
<evidence type="ECO:0000259" key="7">
    <source>
        <dbReference type="Pfam" id="PF17188"/>
    </source>
</evidence>
<protein>
    <submittedName>
        <fullName evidence="8">MucB/RseB C-terminal domain-containing protein</fullName>
    </submittedName>
</protein>
<dbReference type="InterPro" id="IPR033436">
    <property type="entry name" value="MucB/RseB_C"/>
</dbReference>
<feature type="domain" description="MucB/RseB C-terminal" evidence="7">
    <location>
        <begin position="233"/>
        <end position="329"/>
    </location>
</feature>
<evidence type="ECO:0000313" key="9">
    <source>
        <dbReference type="Proteomes" id="UP001629953"/>
    </source>
</evidence>